<reference evidence="9" key="1">
    <citation type="submission" date="2015-07" db="EMBL/GenBank/DDBJ databases">
        <authorList>
            <person name="Eng W.W.H."/>
            <person name="Gan H.M."/>
            <person name="Barton H.A."/>
            <person name="Savka M.A."/>
        </authorList>
    </citation>
    <scope>NUCLEOTIDE SEQUENCE</scope>
    <source>
        <strain evidence="9">SD006</strain>
    </source>
</reference>
<proteinExistence type="inferred from homology"/>
<reference evidence="9" key="2">
    <citation type="journal article" date="2017" name="J Genomics">
        <title>Genomic characterization of eight Ensifer strains isolated from pristine caves and a whole genome phylogeny of Ensifer (Sinorhizobium).</title>
        <authorList>
            <person name="Kumar H."/>
            <person name="Gan H."/>
            <person name="Tan M."/>
            <person name="Eng W."/>
            <person name="Barton H."/>
            <person name="Hudson A."/>
            <person name="Savka M."/>
        </authorList>
    </citation>
    <scope>NUCLEOTIDE SEQUENCE</scope>
    <source>
        <strain evidence="9">SD006</strain>
    </source>
</reference>
<feature type="transmembrane region" description="Helical" evidence="6">
    <location>
        <begin position="239"/>
        <end position="256"/>
    </location>
</feature>
<sequence length="266" mass="28669">MHRSAINRAGDARPTPPQALDGGSPEDRGKIAWRLVLVALLVAGGFAAYAFGLQHYLSLNALVHHREALRLYVEAYPLQAAGLFFLVYVAVVVFSIPAASVLTIFAGFLFGCAGGGFLVVAAATLGSCLLFLAARTMFGDLLRRRAGPFLARFADGFCRNAFVYLLVLRLAPIFPFFIVNIAPAFFEVRLRTFAMATLIGIIPATFAYAWLGGGLDEVIARSTAAGRELSFSDFATPKLTLALVALALIAALPLVFKRVWSRRKAV</sequence>
<accession>A0A0L8BZE2</accession>
<dbReference type="Pfam" id="PF09335">
    <property type="entry name" value="VTT_dom"/>
    <property type="match status" value="1"/>
</dbReference>
<evidence type="ECO:0000259" key="8">
    <source>
        <dbReference type="Pfam" id="PF09335"/>
    </source>
</evidence>
<gene>
    <name evidence="9" type="ORF">AC244_10890</name>
</gene>
<feature type="transmembrane region" description="Helical" evidence="6">
    <location>
        <begin position="35"/>
        <end position="56"/>
    </location>
</feature>
<dbReference type="EMBL" id="LGAP01000004">
    <property type="protein sequence ID" value="KOF19869.1"/>
    <property type="molecule type" value="Genomic_DNA"/>
</dbReference>
<feature type="transmembrane region" description="Helical" evidence="6">
    <location>
        <begin position="161"/>
        <end position="186"/>
    </location>
</feature>
<feature type="region of interest" description="Disordered" evidence="7">
    <location>
        <begin position="1"/>
        <end position="25"/>
    </location>
</feature>
<evidence type="ECO:0000256" key="6">
    <source>
        <dbReference type="RuleBase" id="RU366058"/>
    </source>
</evidence>
<dbReference type="Proteomes" id="UP000037425">
    <property type="component" value="Unassembled WGS sequence"/>
</dbReference>
<dbReference type="AlphaFoldDB" id="A0A0L8BZE2"/>
<feature type="transmembrane region" description="Helical" evidence="6">
    <location>
        <begin position="108"/>
        <end position="134"/>
    </location>
</feature>
<dbReference type="OrthoDB" id="9779114at2"/>
<evidence type="ECO:0000256" key="3">
    <source>
        <dbReference type="ARBA" id="ARBA00022692"/>
    </source>
</evidence>
<evidence type="ECO:0000256" key="1">
    <source>
        <dbReference type="ARBA" id="ARBA00004651"/>
    </source>
</evidence>
<protein>
    <recommendedName>
        <fullName evidence="6">TVP38/TMEM64 family membrane protein</fullName>
    </recommendedName>
</protein>
<dbReference type="GO" id="GO:0005886">
    <property type="term" value="C:plasma membrane"/>
    <property type="evidence" value="ECO:0007669"/>
    <property type="project" value="UniProtKB-SubCell"/>
</dbReference>
<comment type="subcellular location">
    <subcellularLocation>
        <location evidence="1 6">Cell membrane</location>
        <topology evidence="1 6">Multi-pass membrane protein</topology>
    </subcellularLocation>
</comment>
<dbReference type="InterPro" id="IPR015414">
    <property type="entry name" value="TMEM64"/>
</dbReference>
<evidence type="ECO:0000256" key="4">
    <source>
        <dbReference type="ARBA" id="ARBA00022989"/>
    </source>
</evidence>
<keyword evidence="3 6" id="KW-0812">Transmembrane</keyword>
<comment type="caution">
    <text evidence="9">The sequence shown here is derived from an EMBL/GenBank/DDBJ whole genome shotgun (WGS) entry which is preliminary data.</text>
</comment>
<feature type="transmembrane region" description="Helical" evidence="6">
    <location>
        <begin position="193"/>
        <end position="211"/>
    </location>
</feature>
<feature type="transmembrane region" description="Helical" evidence="6">
    <location>
        <begin position="76"/>
        <end position="96"/>
    </location>
</feature>
<evidence type="ECO:0000256" key="2">
    <source>
        <dbReference type="ARBA" id="ARBA00022475"/>
    </source>
</evidence>
<keyword evidence="2 6" id="KW-1003">Cell membrane</keyword>
<dbReference type="PATRIC" id="fig|106592.7.peg.5696"/>
<keyword evidence="5 6" id="KW-0472">Membrane</keyword>
<dbReference type="InterPro" id="IPR032816">
    <property type="entry name" value="VTT_dom"/>
</dbReference>
<name>A0A0L8BZE2_ENSAD</name>
<dbReference type="PANTHER" id="PTHR12677">
    <property type="entry name" value="GOLGI APPARATUS MEMBRANE PROTEIN TVP38-RELATED"/>
    <property type="match status" value="1"/>
</dbReference>
<keyword evidence="4 6" id="KW-1133">Transmembrane helix</keyword>
<dbReference type="PANTHER" id="PTHR12677:SF59">
    <property type="entry name" value="GOLGI APPARATUS MEMBRANE PROTEIN TVP38-RELATED"/>
    <property type="match status" value="1"/>
</dbReference>
<dbReference type="RefSeq" id="WP_053248832.1">
    <property type="nucleotide sequence ID" value="NZ_LGAP01000004.1"/>
</dbReference>
<comment type="similarity">
    <text evidence="6">Belongs to the TVP38/TMEM64 family.</text>
</comment>
<evidence type="ECO:0000256" key="5">
    <source>
        <dbReference type="ARBA" id="ARBA00023136"/>
    </source>
</evidence>
<feature type="domain" description="VTT" evidence="8">
    <location>
        <begin position="99"/>
        <end position="212"/>
    </location>
</feature>
<evidence type="ECO:0000313" key="9">
    <source>
        <dbReference type="EMBL" id="KOF19869.1"/>
    </source>
</evidence>
<organism evidence="9">
    <name type="scientific">Ensifer adhaerens</name>
    <name type="common">Sinorhizobium morelense</name>
    <dbReference type="NCBI Taxonomy" id="106592"/>
    <lineage>
        <taxon>Bacteria</taxon>
        <taxon>Pseudomonadati</taxon>
        <taxon>Pseudomonadota</taxon>
        <taxon>Alphaproteobacteria</taxon>
        <taxon>Hyphomicrobiales</taxon>
        <taxon>Rhizobiaceae</taxon>
        <taxon>Sinorhizobium/Ensifer group</taxon>
        <taxon>Ensifer</taxon>
    </lineage>
</organism>
<evidence type="ECO:0000256" key="7">
    <source>
        <dbReference type="SAM" id="MobiDB-lite"/>
    </source>
</evidence>